<dbReference type="Gene3D" id="2.60.40.10">
    <property type="entry name" value="Immunoglobulins"/>
    <property type="match status" value="2"/>
</dbReference>
<feature type="transmembrane region" description="Helical" evidence="2">
    <location>
        <begin position="558"/>
        <end position="576"/>
    </location>
</feature>
<feature type="transmembrane region" description="Helical" evidence="2">
    <location>
        <begin position="477"/>
        <end position="497"/>
    </location>
</feature>
<feature type="chain" id="PRO_5014818873" description="Bacterial Ig domain-containing protein" evidence="3">
    <location>
        <begin position="31"/>
        <end position="682"/>
    </location>
</feature>
<feature type="transmembrane region" description="Helical" evidence="2">
    <location>
        <begin position="653"/>
        <end position="674"/>
    </location>
</feature>
<feature type="compositionally biased region" description="Pro residues" evidence="1">
    <location>
        <begin position="323"/>
        <end position="349"/>
    </location>
</feature>
<feature type="transmembrane region" description="Helical" evidence="2">
    <location>
        <begin position="596"/>
        <end position="616"/>
    </location>
</feature>
<feature type="transmembrane region" description="Helical" evidence="2">
    <location>
        <begin position="509"/>
        <end position="527"/>
    </location>
</feature>
<feature type="signal peptide" evidence="3">
    <location>
        <begin position="1"/>
        <end position="30"/>
    </location>
</feature>
<evidence type="ECO:0000313" key="5">
    <source>
        <dbReference type="Proteomes" id="UP000228758"/>
    </source>
</evidence>
<comment type="caution">
    <text evidence="4">The sequence shown here is derived from an EMBL/GenBank/DDBJ whole genome shotgun (WGS) entry which is preliminary data.</text>
</comment>
<dbReference type="RefSeq" id="WP_100363784.1">
    <property type="nucleotide sequence ID" value="NZ_PGFF01000001.1"/>
</dbReference>
<keyword evidence="5" id="KW-1185">Reference proteome</keyword>
<reference evidence="4 5" key="1">
    <citation type="submission" date="2017-11" db="EMBL/GenBank/DDBJ databases">
        <title>Genomic Encyclopedia of Archaeal and Bacterial Type Strains, Phase II (KMG-II): From Individual Species to Whole Genera.</title>
        <authorList>
            <person name="Goeker M."/>
        </authorList>
    </citation>
    <scope>NUCLEOTIDE SEQUENCE [LARGE SCALE GENOMIC DNA]</scope>
    <source>
        <strain evidence="4 5">DSM 27393</strain>
    </source>
</reference>
<feature type="transmembrane region" description="Helical" evidence="2">
    <location>
        <begin position="394"/>
        <end position="417"/>
    </location>
</feature>
<dbReference type="Proteomes" id="UP000228758">
    <property type="component" value="Unassembled WGS sequence"/>
</dbReference>
<keyword evidence="3" id="KW-0732">Signal</keyword>
<dbReference type="GO" id="GO:0005975">
    <property type="term" value="P:carbohydrate metabolic process"/>
    <property type="evidence" value="ECO:0007669"/>
    <property type="project" value="UniProtKB-ARBA"/>
</dbReference>
<evidence type="ECO:0000256" key="2">
    <source>
        <dbReference type="SAM" id="Phobius"/>
    </source>
</evidence>
<dbReference type="InterPro" id="IPR013783">
    <property type="entry name" value="Ig-like_fold"/>
</dbReference>
<evidence type="ECO:0000256" key="1">
    <source>
        <dbReference type="SAM" id="MobiDB-lite"/>
    </source>
</evidence>
<dbReference type="EMBL" id="PGFF01000001">
    <property type="protein sequence ID" value="PJJ71488.1"/>
    <property type="molecule type" value="Genomic_DNA"/>
</dbReference>
<dbReference type="AlphaFoldDB" id="A0A2M9CHX7"/>
<keyword evidence="2" id="KW-1133">Transmembrane helix</keyword>
<evidence type="ECO:0000313" key="4">
    <source>
        <dbReference type="EMBL" id="PJJ71488.1"/>
    </source>
</evidence>
<keyword evidence="2" id="KW-0472">Membrane</keyword>
<organism evidence="4 5">
    <name type="scientific">Diaminobutyricimonas aerilata</name>
    <dbReference type="NCBI Taxonomy" id="1162967"/>
    <lineage>
        <taxon>Bacteria</taxon>
        <taxon>Bacillati</taxon>
        <taxon>Actinomycetota</taxon>
        <taxon>Actinomycetes</taxon>
        <taxon>Micrococcales</taxon>
        <taxon>Microbacteriaceae</taxon>
        <taxon>Diaminobutyricimonas</taxon>
    </lineage>
</organism>
<evidence type="ECO:0000256" key="3">
    <source>
        <dbReference type="SAM" id="SignalP"/>
    </source>
</evidence>
<keyword evidence="2" id="KW-0812">Transmembrane</keyword>
<feature type="transmembrane region" description="Helical" evidence="2">
    <location>
        <begin position="628"/>
        <end position="647"/>
    </location>
</feature>
<feature type="transmembrane region" description="Helical" evidence="2">
    <location>
        <begin position="447"/>
        <end position="471"/>
    </location>
</feature>
<dbReference type="OrthoDB" id="5109916at2"/>
<feature type="compositionally biased region" description="Pro residues" evidence="1">
    <location>
        <begin position="36"/>
        <end position="51"/>
    </location>
</feature>
<feature type="transmembrane region" description="Helical" evidence="2">
    <location>
        <begin position="533"/>
        <end position="551"/>
    </location>
</feature>
<gene>
    <name evidence="4" type="ORF">CLV46_1037</name>
</gene>
<name>A0A2M9CHX7_9MICO</name>
<proteinExistence type="predicted"/>
<feature type="region of interest" description="Disordered" evidence="1">
    <location>
        <begin position="315"/>
        <end position="376"/>
    </location>
</feature>
<sequence>MTYGFAPSRVFHATAILLLAALATFSPAAAATAEPTPAPPSGPVAPDPMPGPGFEVQEPAEGRFFGSNTGIVIAGTATPGYTVDVLSQGSTLCSLPVESSGDWSCERSLPNGAVELVVRERDGGEVTGEEERTVRVLGAPLVHGSSVFMTRGPVSGTAQPGATVSVRLTGPTTDTTQRCGSADAGGVWTCALTGAEGKYQVRATQTWATTGDDSSDASAPLNVVIDRTAPAAPTVTAPRSGSRIDAGPVEFAGTGEEGAAVEVIAAGRMLCAAFVAGGRWSCVAQAGEGEVTATAQQIDGADNRSASSAPVAVRIGGSAPSATPTPRPTRPAPAPAPAPAPSSPAPVTPLPEATPDGQGVFPPPGTEPPRSDWNAPTRYASALPTLSRMGEPTLWLLGAGAALAFVVFVALPLRLLARAIAPRLPRRPVARLTGRNRIRGVDDDDAVLNPWVVASSVVVGAAALAALASGVEGEVRYLRLVAAIAVGLVVLNVVGIALPARLLGGRAEVGFRLAPTFLLLGAASALLTRWWGIEPPVVIGVLLAAVLGSGIDRRRRGLIGLTQVGSSAAVAVLAWVVDDALVPSAGFWGSLAGEALATVTMAGLSAVVVLLLPVATLPGRAIFDWSPVVWAGTTIAAVTVAAIVLASAVTFPLATVVGSALGFGLLALAVWSWLRWVDPQEA</sequence>
<accession>A0A2M9CHX7</accession>
<protein>
    <recommendedName>
        <fullName evidence="6">Bacterial Ig domain-containing protein</fullName>
    </recommendedName>
</protein>
<feature type="region of interest" description="Disordered" evidence="1">
    <location>
        <begin position="31"/>
        <end position="55"/>
    </location>
</feature>
<evidence type="ECO:0008006" key="6">
    <source>
        <dbReference type="Google" id="ProtNLM"/>
    </source>
</evidence>